<keyword evidence="4" id="KW-1185">Reference proteome</keyword>
<feature type="domain" description="Response regulatory" evidence="2">
    <location>
        <begin position="6"/>
        <end position="131"/>
    </location>
</feature>
<sequence>MIPSREVLLVEDNPGDVRLVREAFEATDGDHELHAVPTGEDALRFLERRAENGDEALPDLVLLDLNLPGTDGGAVLERIRESPELRRLPVIVLTSSEASGDVEACYRRAANAYLTKPIAPDDLVSMIRSVETFWFDHVRLPPQ</sequence>
<dbReference type="SMART" id="SM00448">
    <property type="entry name" value="REC"/>
    <property type="match status" value="1"/>
</dbReference>
<proteinExistence type="predicted"/>
<reference evidence="3 4" key="1">
    <citation type="journal article" date="2014" name="PLoS Genet.">
        <title>Phylogenetically driven sequencing of extremely halophilic archaea reveals strategies for static and dynamic osmo-response.</title>
        <authorList>
            <person name="Becker E.A."/>
            <person name="Seitzer P.M."/>
            <person name="Tritt A."/>
            <person name="Larsen D."/>
            <person name="Krusor M."/>
            <person name="Yao A.I."/>
            <person name="Wu D."/>
            <person name="Madern D."/>
            <person name="Eisen J.A."/>
            <person name="Darling A.E."/>
            <person name="Facciotti M.T."/>
        </authorList>
    </citation>
    <scope>NUCLEOTIDE SEQUENCE [LARGE SCALE GENOMIC DNA]</scope>
    <source>
        <strain evidence="3 4">DSM 10524</strain>
    </source>
</reference>
<dbReference type="OrthoDB" id="9652at2157"/>
<dbReference type="EMBL" id="AOIB01000005">
    <property type="protein sequence ID" value="ELY61476.1"/>
    <property type="molecule type" value="Genomic_DNA"/>
</dbReference>
<name>L9XJ91_9EURY</name>
<keyword evidence="1" id="KW-0597">Phosphoprotein</keyword>
<dbReference type="eggNOG" id="arCOG02589">
    <property type="taxonomic scope" value="Archaea"/>
</dbReference>
<dbReference type="SUPFAM" id="SSF52172">
    <property type="entry name" value="CheY-like"/>
    <property type="match status" value="1"/>
</dbReference>
<dbReference type="InterPro" id="IPR052893">
    <property type="entry name" value="TCS_response_regulator"/>
</dbReference>
<gene>
    <name evidence="3" type="ORF">C491_01422</name>
</gene>
<dbReference type="RefSeq" id="WP_005553194.1">
    <property type="nucleotide sequence ID" value="NZ_AOIB01000005.1"/>
</dbReference>
<dbReference type="Pfam" id="PF00072">
    <property type="entry name" value="Response_reg"/>
    <property type="match status" value="1"/>
</dbReference>
<evidence type="ECO:0000313" key="3">
    <source>
        <dbReference type="EMBL" id="ELY61476.1"/>
    </source>
</evidence>
<evidence type="ECO:0000256" key="1">
    <source>
        <dbReference type="PROSITE-ProRule" id="PRU00169"/>
    </source>
</evidence>
<accession>L9XJ91</accession>
<dbReference type="STRING" id="1227497.C491_01422"/>
<dbReference type="CDD" id="cd17557">
    <property type="entry name" value="REC_Rcp-like"/>
    <property type="match status" value="1"/>
</dbReference>
<protein>
    <submittedName>
        <fullName evidence="3">Response regulator receiver protein</fullName>
    </submittedName>
</protein>
<dbReference type="PANTHER" id="PTHR44520:SF2">
    <property type="entry name" value="RESPONSE REGULATOR RCP1"/>
    <property type="match status" value="1"/>
</dbReference>
<dbReference type="Proteomes" id="UP000011688">
    <property type="component" value="Unassembled WGS sequence"/>
</dbReference>
<dbReference type="PROSITE" id="PS50110">
    <property type="entry name" value="RESPONSE_REGULATORY"/>
    <property type="match status" value="1"/>
</dbReference>
<dbReference type="InterPro" id="IPR011006">
    <property type="entry name" value="CheY-like_superfamily"/>
</dbReference>
<comment type="caution">
    <text evidence="3">The sequence shown here is derived from an EMBL/GenBank/DDBJ whole genome shotgun (WGS) entry which is preliminary data.</text>
</comment>
<dbReference type="GO" id="GO:0000160">
    <property type="term" value="P:phosphorelay signal transduction system"/>
    <property type="evidence" value="ECO:0007669"/>
    <property type="project" value="InterPro"/>
</dbReference>
<feature type="modified residue" description="4-aspartylphosphate" evidence="1">
    <location>
        <position position="64"/>
    </location>
</feature>
<dbReference type="AlphaFoldDB" id="L9XJ91"/>
<organism evidence="3 4">
    <name type="scientific">Natronococcus amylolyticus DSM 10524</name>
    <dbReference type="NCBI Taxonomy" id="1227497"/>
    <lineage>
        <taxon>Archaea</taxon>
        <taxon>Methanobacteriati</taxon>
        <taxon>Methanobacteriota</taxon>
        <taxon>Stenosarchaea group</taxon>
        <taxon>Halobacteria</taxon>
        <taxon>Halobacteriales</taxon>
        <taxon>Natrialbaceae</taxon>
        <taxon>Natronococcus</taxon>
    </lineage>
</organism>
<dbReference type="PANTHER" id="PTHR44520">
    <property type="entry name" value="RESPONSE REGULATOR RCP1-RELATED"/>
    <property type="match status" value="1"/>
</dbReference>
<dbReference type="Gene3D" id="3.40.50.2300">
    <property type="match status" value="1"/>
</dbReference>
<evidence type="ECO:0000313" key="4">
    <source>
        <dbReference type="Proteomes" id="UP000011688"/>
    </source>
</evidence>
<dbReference type="InterPro" id="IPR001789">
    <property type="entry name" value="Sig_transdc_resp-reg_receiver"/>
</dbReference>
<evidence type="ECO:0000259" key="2">
    <source>
        <dbReference type="PROSITE" id="PS50110"/>
    </source>
</evidence>